<name>A0ABR0SB80_9HYPO</name>
<keyword evidence="3" id="KW-1185">Reference proteome</keyword>
<proteinExistence type="predicted"/>
<evidence type="ECO:0000313" key="3">
    <source>
        <dbReference type="Proteomes" id="UP001338125"/>
    </source>
</evidence>
<dbReference type="InterPro" id="IPR013241">
    <property type="entry name" value="RNase_P_Pop3"/>
</dbReference>
<dbReference type="EMBL" id="JAVFKD010000015">
    <property type="protein sequence ID" value="KAK5989045.1"/>
    <property type="molecule type" value="Genomic_DNA"/>
</dbReference>
<comment type="caution">
    <text evidence="2">The sequence shown here is derived from an EMBL/GenBank/DDBJ whole genome shotgun (WGS) entry which is preliminary data.</text>
</comment>
<dbReference type="Pfam" id="PF08228">
    <property type="entry name" value="RNase_P_pop3"/>
    <property type="match status" value="1"/>
</dbReference>
<evidence type="ECO:0008006" key="4">
    <source>
        <dbReference type="Google" id="ProtNLM"/>
    </source>
</evidence>
<dbReference type="PANTHER" id="PTHR28272:SF1">
    <property type="entry name" value="RIBONUCLEASES P_MRP PROTEIN SUBUNIT POP3"/>
    <property type="match status" value="1"/>
</dbReference>
<evidence type="ECO:0000313" key="2">
    <source>
        <dbReference type="EMBL" id="KAK5989045.1"/>
    </source>
</evidence>
<feature type="compositionally biased region" description="Basic residues" evidence="1">
    <location>
        <begin position="52"/>
        <end position="69"/>
    </location>
</feature>
<reference evidence="2 3" key="1">
    <citation type="submission" date="2024-01" db="EMBL/GenBank/DDBJ databases">
        <title>Complete genome of Cladobotryum mycophilum ATHUM6906.</title>
        <authorList>
            <person name="Christinaki A.C."/>
            <person name="Myridakis A.I."/>
            <person name="Kouvelis V.N."/>
        </authorList>
    </citation>
    <scope>NUCLEOTIDE SEQUENCE [LARGE SCALE GENOMIC DNA]</scope>
    <source>
        <strain evidence="2 3">ATHUM6906</strain>
    </source>
</reference>
<feature type="region of interest" description="Disordered" evidence="1">
    <location>
        <begin position="52"/>
        <end position="84"/>
    </location>
</feature>
<accession>A0ABR0SB80</accession>
<protein>
    <recommendedName>
        <fullName evidence="4">RNase P subunit Pop3</fullName>
    </recommendedName>
</protein>
<gene>
    <name evidence="2" type="ORF">PT974_10543</name>
</gene>
<dbReference type="Proteomes" id="UP001338125">
    <property type="component" value="Unassembled WGS sequence"/>
</dbReference>
<organism evidence="2 3">
    <name type="scientific">Cladobotryum mycophilum</name>
    <dbReference type="NCBI Taxonomy" id="491253"/>
    <lineage>
        <taxon>Eukaryota</taxon>
        <taxon>Fungi</taxon>
        <taxon>Dikarya</taxon>
        <taxon>Ascomycota</taxon>
        <taxon>Pezizomycotina</taxon>
        <taxon>Sordariomycetes</taxon>
        <taxon>Hypocreomycetidae</taxon>
        <taxon>Hypocreales</taxon>
        <taxon>Hypocreaceae</taxon>
        <taxon>Cladobotryum</taxon>
    </lineage>
</organism>
<sequence length="245" mass="26855">MSTQAQAASRKRLVHQLDTPYSTTSWPEISSDDQDTILELLCSFLGPLGQHRKVHVKPSKGKRAAKRDRKAAAESSESRPAVDAPILPKHEIEDSVDVGFNSITRNLETHAAASQESTDMVDEEVKKAYSMVFVARGNQSSAFNCHFPQMVGMASKNLSQVEKTRLIGFSKPCSDRLSSTLGLPRVSSIAVRCDAPGADALLTFVRKNVAPIDVPWVDGNMDIQYQTTQINSIETTVGTKRVKQV</sequence>
<dbReference type="PANTHER" id="PTHR28272">
    <property type="entry name" value="RIBONUCLEASES P/MRP PROTEIN SUBUNIT POP3"/>
    <property type="match status" value="1"/>
</dbReference>
<evidence type="ECO:0000256" key="1">
    <source>
        <dbReference type="SAM" id="MobiDB-lite"/>
    </source>
</evidence>